<sequence length="742" mass="81894">MLGLAALVTVLLAVCSHLVGANNDYGVFTPKKLAVGTTPAIGSDAYSSGFTLTAEKPIATLDYGFEVAGLPYFVVSTVSNGPVDVEVKYAEQFPVLSTNFSDGPSQYATAVANSRRVETHRFTQDEVGATVTSMLSQPGHRWQTLRLLSGSSVTFEAVGLQASIEVIDDLSTLPGKFSSSNAKYNEIWELGARAVSAACLDAGSQVSSWSSSEENGTFVPGSRPGVSYKSWNLSDYTLEFETQIVRGGVGFNVGYDVAANRGSLMFHLSSEYPVESIYVNMNTTLFPANTVTLAYGFDFVNATSMTSYILGRSDVPFNVKENVWYPVKLAVNSTAGNFELWLDGQQVMDITISDLALVNLSSHFKDQASFVRNVQATSLNNSSKTLYSNRMTDESVVLPEFGVQSNTYGVCLDGAKRDRYIWLGDFYHTTRIMGVANSKPEQITGTWEYLFDYQASNGQFPGLMVMTYETPMPTPEVFMFEAGTADAYLNFPDYDILGLIGFVSFMDAEEVDSMDVYMASLELPSGDQPLSMAQARTEHNAGLSAVRGGVAVVVKNRRYLRLQQLLADAAEEDHYFSDSMMQQRSPALFHFYLGQYVGLDRSATPPPLVDSGGQTLSAFLMDTCQRSEMETRRLAEQETWADFTAADEKQERSRLGRLFEQDNAEEEEEEEDEEEDATPYTVEERRQQLVEVMSTRFLNGEDSEYVSYAEIDADERLDDLDEMQRDAEERYFAGEAGDGGMG</sequence>
<keyword evidence="2" id="KW-0732">Signal</keyword>
<organism evidence="4 5">
    <name type="scientific">Phytophthora pseudosyringae</name>
    <dbReference type="NCBI Taxonomy" id="221518"/>
    <lineage>
        <taxon>Eukaryota</taxon>
        <taxon>Sar</taxon>
        <taxon>Stramenopiles</taxon>
        <taxon>Oomycota</taxon>
        <taxon>Peronosporomycetes</taxon>
        <taxon>Peronosporales</taxon>
        <taxon>Peronosporaceae</taxon>
        <taxon>Phytophthora</taxon>
    </lineage>
</organism>
<proteinExistence type="predicted"/>
<feature type="compositionally biased region" description="Acidic residues" evidence="1">
    <location>
        <begin position="662"/>
        <end position="677"/>
    </location>
</feature>
<feature type="compositionally biased region" description="Basic and acidic residues" evidence="1">
    <location>
        <begin position="722"/>
        <end position="732"/>
    </location>
</feature>
<evidence type="ECO:0000313" key="5">
    <source>
        <dbReference type="Proteomes" id="UP000694044"/>
    </source>
</evidence>
<keyword evidence="5" id="KW-1185">Reference proteome</keyword>
<evidence type="ECO:0000313" key="4">
    <source>
        <dbReference type="EMBL" id="KAG7382477.1"/>
    </source>
</evidence>
<gene>
    <name evidence="4" type="ORF">PHYPSEUDO_004812</name>
</gene>
<comment type="caution">
    <text evidence="4">The sequence shown here is derived from an EMBL/GenBank/DDBJ whole genome shotgun (WGS) entry which is preliminary data.</text>
</comment>
<feature type="chain" id="PRO_5035723262" description="CCD97-like C-terminal domain-containing protein" evidence="2">
    <location>
        <begin position="22"/>
        <end position="742"/>
    </location>
</feature>
<feature type="region of interest" description="Disordered" evidence="1">
    <location>
        <begin position="714"/>
        <end position="742"/>
    </location>
</feature>
<reference evidence="4" key="1">
    <citation type="submission" date="2021-02" db="EMBL/GenBank/DDBJ databases">
        <authorList>
            <person name="Palmer J.M."/>
        </authorList>
    </citation>
    <scope>NUCLEOTIDE SEQUENCE</scope>
    <source>
        <strain evidence="4">SCRP734</strain>
    </source>
</reference>
<dbReference type="Proteomes" id="UP000694044">
    <property type="component" value="Unassembled WGS sequence"/>
</dbReference>
<feature type="region of interest" description="Disordered" evidence="1">
    <location>
        <begin position="654"/>
        <end position="686"/>
    </location>
</feature>
<dbReference type="InterPro" id="IPR040233">
    <property type="entry name" value="CCD97-like_C"/>
</dbReference>
<evidence type="ECO:0000259" key="3">
    <source>
        <dbReference type="Pfam" id="PF09747"/>
    </source>
</evidence>
<dbReference type="Pfam" id="PF09747">
    <property type="entry name" value="CCD97-like_C"/>
    <property type="match status" value="1"/>
</dbReference>
<dbReference type="PANTHER" id="PTHR34987:SF4">
    <property type="entry name" value="ALPHA-L-RHAMNOSIDASE C-TERMINAL DOMAIN-CONTAINING PROTEIN"/>
    <property type="match status" value="1"/>
</dbReference>
<accession>A0A8T1VMG7</accession>
<feature type="signal peptide" evidence="2">
    <location>
        <begin position="1"/>
        <end position="21"/>
    </location>
</feature>
<dbReference type="EMBL" id="JAGDFM010000206">
    <property type="protein sequence ID" value="KAG7382477.1"/>
    <property type="molecule type" value="Genomic_DNA"/>
</dbReference>
<evidence type="ECO:0000256" key="2">
    <source>
        <dbReference type="SAM" id="SignalP"/>
    </source>
</evidence>
<protein>
    <recommendedName>
        <fullName evidence="3">CCD97-like C-terminal domain-containing protein</fullName>
    </recommendedName>
</protein>
<dbReference type="PANTHER" id="PTHR34987">
    <property type="entry name" value="C, PUTATIVE (AFU_ORTHOLOGUE AFUA_3G02880)-RELATED"/>
    <property type="match status" value="1"/>
</dbReference>
<feature type="domain" description="CCD97-like C-terminal" evidence="3">
    <location>
        <begin position="556"/>
        <end position="735"/>
    </location>
</feature>
<dbReference type="OrthoDB" id="10036721at2759"/>
<name>A0A8T1VMG7_9STRA</name>
<dbReference type="AlphaFoldDB" id="A0A8T1VMG7"/>
<evidence type="ECO:0000256" key="1">
    <source>
        <dbReference type="SAM" id="MobiDB-lite"/>
    </source>
</evidence>